<keyword evidence="1" id="KW-1133">Transmembrane helix</keyword>
<accession>A3HYS3</accession>
<dbReference type="AlphaFoldDB" id="A3HYS3"/>
<dbReference type="eggNOG" id="ENOG5032YA3">
    <property type="taxonomic scope" value="Bacteria"/>
</dbReference>
<dbReference type="Proteomes" id="UP000003919">
    <property type="component" value="Chromosome"/>
</dbReference>
<dbReference type="EMBL" id="CM001023">
    <property type="protein sequence ID" value="EAZ80409.2"/>
    <property type="molecule type" value="Genomic_DNA"/>
</dbReference>
<sequence>MIKFFRKIRYDLMMKNNTIKYLKYAIGEIALVMIGILLALQVNNWNENRKNNNLRQSFIDNLIVDLKNDIENLEALNVINTNAETEGFYLESFLDNSLIEIDTLRLTNSLIFCGYVPNKSLISSTYNDLINSNNIHLFKDMELKRLLDEYYVNNTWFELLNTRILQTIWYDYRDEMLKFHSPKLYQDFYEFQKAIDSNPSQYQVQWDQIKNNDYIKTQVGMIGAYRKLIRQDFDRYILKAKTTLDYLEKSR</sequence>
<organism evidence="2 3">
    <name type="scientific">Algoriphagus machipongonensis</name>
    <dbReference type="NCBI Taxonomy" id="388413"/>
    <lineage>
        <taxon>Bacteria</taxon>
        <taxon>Pseudomonadati</taxon>
        <taxon>Bacteroidota</taxon>
        <taxon>Cytophagia</taxon>
        <taxon>Cytophagales</taxon>
        <taxon>Cyclobacteriaceae</taxon>
        <taxon>Algoriphagus</taxon>
    </lineage>
</organism>
<comment type="caution">
    <text evidence="2">The sequence shown here is derived from an EMBL/GenBank/DDBJ whole genome shotgun (WGS) entry which is preliminary data.</text>
</comment>
<evidence type="ECO:0000313" key="3">
    <source>
        <dbReference type="Proteomes" id="UP000003919"/>
    </source>
</evidence>
<reference evidence="2 3" key="1">
    <citation type="journal article" date="2011" name="J. Bacteriol.">
        <title>Complete genome sequence of Algoriphagus sp. PR1, bacterial prey of a colony-forming choanoflagellate.</title>
        <authorList>
            <person name="Alegado R.A."/>
            <person name="Ferriera S."/>
            <person name="Nusbaum C."/>
            <person name="Young S.K."/>
            <person name="Zeng Q."/>
            <person name="Imamovic A."/>
            <person name="Fairclough S.R."/>
            <person name="King N."/>
        </authorList>
    </citation>
    <scope>NUCLEOTIDE SEQUENCE [LARGE SCALE GENOMIC DNA]</scope>
    <source>
        <strain evidence="2 3">PR1</strain>
    </source>
</reference>
<protein>
    <submittedName>
        <fullName evidence="2">Uncharacterized protein</fullName>
    </submittedName>
</protein>
<dbReference type="HOGENOM" id="CLU_091694_1_0_10"/>
<dbReference type="STRING" id="388413.ALPR1_05785"/>
<evidence type="ECO:0000256" key="1">
    <source>
        <dbReference type="SAM" id="Phobius"/>
    </source>
</evidence>
<keyword evidence="3" id="KW-1185">Reference proteome</keyword>
<feature type="transmembrane region" description="Helical" evidence="1">
    <location>
        <begin position="21"/>
        <end position="40"/>
    </location>
</feature>
<evidence type="ECO:0000313" key="2">
    <source>
        <dbReference type="EMBL" id="EAZ80409.2"/>
    </source>
</evidence>
<keyword evidence="1" id="KW-0472">Membrane</keyword>
<gene>
    <name evidence="2" type="ORF">ALPR1_05785</name>
</gene>
<dbReference type="Pfam" id="PF19578">
    <property type="entry name" value="DUF6090"/>
    <property type="match status" value="1"/>
</dbReference>
<dbReference type="OrthoDB" id="828241at2"/>
<dbReference type="EMBL" id="AAXU02000001">
    <property type="protein sequence ID" value="EAZ80409.2"/>
    <property type="molecule type" value="Genomic_DNA"/>
</dbReference>
<proteinExistence type="predicted"/>
<name>A3HYS3_9BACT</name>
<keyword evidence="1" id="KW-0812">Transmembrane</keyword>
<dbReference type="InterPro" id="IPR045749">
    <property type="entry name" value="DUF6090"/>
</dbReference>